<comment type="caution">
    <text evidence="2">The sequence shown here is derived from an EMBL/GenBank/DDBJ whole genome shotgun (WGS) entry which is preliminary data.</text>
</comment>
<evidence type="ECO:0000313" key="2">
    <source>
        <dbReference type="EMBL" id="MCI59273.1"/>
    </source>
</evidence>
<protein>
    <submittedName>
        <fullName evidence="2">Topoisomerase-like protein</fullName>
    </submittedName>
</protein>
<reference evidence="2 3" key="1">
    <citation type="journal article" date="2018" name="Front. Plant Sci.">
        <title>Red Clover (Trifolium pratense) and Zigzag Clover (T. medium) - A Picture of Genomic Similarities and Differences.</title>
        <authorList>
            <person name="Dluhosova J."/>
            <person name="Istvanek J."/>
            <person name="Nedelnik J."/>
            <person name="Repkova J."/>
        </authorList>
    </citation>
    <scope>NUCLEOTIDE SEQUENCE [LARGE SCALE GENOMIC DNA]</scope>
    <source>
        <strain evidence="3">cv. 10/8</strain>
        <tissue evidence="2">Leaf</tissue>
    </source>
</reference>
<proteinExistence type="predicted"/>
<sequence length="51" mass="5276">KSPSALLADHHIKAPAGGGKAQTAGIAVRHVRRSHSGKYGRAKKVSLFSAV</sequence>
<dbReference type="GO" id="GO:0016853">
    <property type="term" value="F:isomerase activity"/>
    <property type="evidence" value="ECO:0007669"/>
    <property type="project" value="UniProtKB-KW"/>
</dbReference>
<organism evidence="2 3">
    <name type="scientific">Trifolium medium</name>
    <dbReference type="NCBI Taxonomy" id="97028"/>
    <lineage>
        <taxon>Eukaryota</taxon>
        <taxon>Viridiplantae</taxon>
        <taxon>Streptophyta</taxon>
        <taxon>Embryophyta</taxon>
        <taxon>Tracheophyta</taxon>
        <taxon>Spermatophyta</taxon>
        <taxon>Magnoliopsida</taxon>
        <taxon>eudicotyledons</taxon>
        <taxon>Gunneridae</taxon>
        <taxon>Pentapetalae</taxon>
        <taxon>rosids</taxon>
        <taxon>fabids</taxon>
        <taxon>Fabales</taxon>
        <taxon>Fabaceae</taxon>
        <taxon>Papilionoideae</taxon>
        <taxon>50 kb inversion clade</taxon>
        <taxon>NPAAA clade</taxon>
        <taxon>Hologalegina</taxon>
        <taxon>IRL clade</taxon>
        <taxon>Trifolieae</taxon>
        <taxon>Trifolium</taxon>
    </lineage>
</organism>
<feature type="non-terminal residue" evidence="2">
    <location>
        <position position="1"/>
    </location>
</feature>
<accession>A0A392TDN9</accession>
<evidence type="ECO:0000256" key="1">
    <source>
        <dbReference type="SAM" id="MobiDB-lite"/>
    </source>
</evidence>
<feature type="region of interest" description="Disordered" evidence="1">
    <location>
        <begin position="1"/>
        <end position="25"/>
    </location>
</feature>
<evidence type="ECO:0000313" key="3">
    <source>
        <dbReference type="Proteomes" id="UP000265520"/>
    </source>
</evidence>
<keyword evidence="3" id="KW-1185">Reference proteome</keyword>
<dbReference type="AlphaFoldDB" id="A0A392TDN9"/>
<name>A0A392TDN9_9FABA</name>
<dbReference type="EMBL" id="LXQA010560468">
    <property type="protein sequence ID" value="MCI59273.1"/>
    <property type="molecule type" value="Genomic_DNA"/>
</dbReference>
<keyword evidence="2" id="KW-0413">Isomerase</keyword>
<dbReference type="Proteomes" id="UP000265520">
    <property type="component" value="Unassembled WGS sequence"/>
</dbReference>